<reference evidence="10" key="1">
    <citation type="submission" date="2016-05" db="EMBL/GenBank/DDBJ databases">
        <authorList>
            <person name="Lavstsen T."/>
            <person name="Jespersen J.S."/>
        </authorList>
    </citation>
    <scope>NUCLEOTIDE SEQUENCE</scope>
    <source>
        <tissue evidence="10">Brain</tissue>
    </source>
</reference>
<protein>
    <submittedName>
        <fullName evidence="10">Zinc finger, BED domain containing 4</fullName>
    </submittedName>
</protein>
<dbReference type="GO" id="GO:0009791">
    <property type="term" value="P:post-embryonic development"/>
    <property type="evidence" value="ECO:0007669"/>
    <property type="project" value="UniProtKB-ARBA"/>
</dbReference>
<dbReference type="PROSITE" id="PS50808">
    <property type="entry name" value="ZF_BED"/>
    <property type="match status" value="1"/>
</dbReference>
<keyword evidence="3 8" id="KW-0863">Zinc-finger</keyword>
<dbReference type="InterPro" id="IPR012337">
    <property type="entry name" value="RNaseH-like_sf"/>
</dbReference>
<evidence type="ECO:0000256" key="2">
    <source>
        <dbReference type="ARBA" id="ARBA00022723"/>
    </source>
</evidence>
<keyword evidence="5" id="KW-0805">Transcription regulation</keyword>
<reference evidence="10" key="2">
    <citation type="submission" date="2016-06" db="EMBL/GenBank/DDBJ databases">
        <title>The genome of a short-lived fish provides insights into sex chromosome evolution and the genetic control of aging.</title>
        <authorList>
            <person name="Reichwald K."/>
            <person name="Felder M."/>
            <person name="Petzold A."/>
            <person name="Koch P."/>
            <person name="Groth M."/>
            <person name="Platzer M."/>
        </authorList>
    </citation>
    <scope>NUCLEOTIDE SEQUENCE</scope>
    <source>
        <tissue evidence="10">Brain</tissue>
    </source>
</reference>
<keyword evidence="6" id="KW-0804">Transcription</keyword>
<evidence type="ECO:0000313" key="10">
    <source>
        <dbReference type="EMBL" id="SBQ38714.1"/>
    </source>
</evidence>
<evidence type="ECO:0000259" key="9">
    <source>
        <dbReference type="PROSITE" id="PS50808"/>
    </source>
</evidence>
<dbReference type="PANTHER" id="PTHR46481">
    <property type="entry name" value="ZINC FINGER BED DOMAIN-CONTAINING PROTEIN 4"/>
    <property type="match status" value="1"/>
</dbReference>
<dbReference type="SUPFAM" id="SSF57667">
    <property type="entry name" value="beta-beta-alpha zinc fingers"/>
    <property type="match status" value="1"/>
</dbReference>
<gene>
    <name evidence="10" type="primary">ZBED4</name>
</gene>
<keyword evidence="4" id="KW-0862">Zinc</keyword>
<evidence type="ECO:0000256" key="3">
    <source>
        <dbReference type="ARBA" id="ARBA00022771"/>
    </source>
</evidence>
<evidence type="ECO:0000256" key="7">
    <source>
        <dbReference type="ARBA" id="ARBA00023242"/>
    </source>
</evidence>
<dbReference type="GO" id="GO:0008270">
    <property type="term" value="F:zinc ion binding"/>
    <property type="evidence" value="ECO:0007669"/>
    <property type="project" value="UniProtKB-KW"/>
</dbReference>
<evidence type="ECO:0000256" key="1">
    <source>
        <dbReference type="ARBA" id="ARBA00004123"/>
    </source>
</evidence>
<dbReference type="GO" id="GO:0005634">
    <property type="term" value="C:nucleus"/>
    <property type="evidence" value="ECO:0007669"/>
    <property type="project" value="UniProtKB-SubCell"/>
</dbReference>
<dbReference type="SMART" id="SM00614">
    <property type="entry name" value="ZnF_BED"/>
    <property type="match status" value="1"/>
</dbReference>
<dbReference type="EMBL" id="HAEA01010234">
    <property type="protein sequence ID" value="SBQ38714.1"/>
    <property type="molecule type" value="Transcribed_RNA"/>
</dbReference>
<evidence type="ECO:0000256" key="8">
    <source>
        <dbReference type="PROSITE-ProRule" id="PRU00027"/>
    </source>
</evidence>
<feature type="domain" description="BED-type" evidence="9">
    <location>
        <begin position="6"/>
        <end position="64"/>
    </location>
</feature>
<evidence type="ECO:0000256" key="6">
    <source>
        <dbReference type="ARBA" id="ARBA00023163"/>
    </source>
</evidence>
<dbReference type="InterPro" id="IPR052035">
    <property type="entry name" value="ZnF_BED_domain_contain"/>
</dbReference>
<dbReference type="Pfam" id="PF02892">
    <property type="entry name" value="zf-BED"/>
    <property type="match status" value="1"/>
</dbReference>
<dbReference type="InterPro" id="IPR036236">
    <property type="entry name" value="Znf_C2H2_sf"/>
</dbReference>
<proteinExistence type="predicted"/>
<accession>A0A1A8E0X7</accession>
<dbReference type="AlphaFoldDB" id="A0A1A8E0X7"/>
<dbReference type="SUPFAM" id="SSF53098">
    <property type="entry name" value="Ribonuclease H-like"/>
    <property type="match status" value="1"/>
</dbReference>
<dbReference type="InterPro" id="IPR003656">
    <property type="entry name" value="Znf_BED"/>
</dbReference>
<organism evidence="10">
    <name type="scientific">Nothobranchius kadleci</name>
    <name type="common">African annual killifish</name>
    <dbReference type="NCBI Taxonomy" id="1051664"/>
    <lineage>
        <taxon>Eukaryota</taxon>
        <taxon>Metazoa</taxon>
        <taxon>Chordata</taxon>
        <taxon>Craniata</taxon>
        <taxon>Vertebrata</taxon>
        <taxon>Euteleostomi</taxon>
        <taxon>Actinopterygii</taxon>
        <taxon>Neopterygii</taxon>
        <taxon>Teleostei</taxon>
        <taxon>Neoteleostei</taxon>
        <taxon>Acanthomorphata</taxon>
        <taxon>Ovalentaria</taxon>
        <taxon>Atherinomorphae</taxon>
        <taxon>Cyprinodontiformes</taxon>
        <taxon>Nothobranchiidae</taxon>
        <taxon>Nothobranchius</taxon>
    </lineage>
</organism>
<name>A0A1A8E0X7_NOTKA</name>
<sequence length="224" mass="24829">MRHGISNKSAVWNYFKVDEDDKTNADCKLCSAKLSRGGAKGSALNTSNLIKHLKSKHDNDYKEFTDSVKKHIHSRLQASSEFSFTADIWTSSVSPVSLISLTSQWIDESFTPQRAILHAKQLRGSHTSQAIAHVFEEMLQTWGIPKTSVHVVLRDNAKNMIKAMNDAGLPSLPCVAHTLQLAVHEGLLAQRSIADAIAVGRKIVGHFKHSVLAYSRLEDIQSLF</sequence>
<keyword evidence="7" id="KW-0539">Nucleus</keyword>
<keyword evidence="2" id="KW-0479">Metal-binding</keyword>
<comment type="subcellular location">
    <subcellularLocation>
        <location evidence="1">Nucleus</location>
    </subcellularLocation>
</comment>
<dbReference type="PANTHER" id="PTHR46481:SF10">
    <property type="entry name" value="ZINC FINGER BED DOMAIN-CONTAINING PROTEIN 39"/>
    <property type="match status" value="1"/>
</dbReference>
<evidence type="ECO:0000256" key="4">
    <source>
        <dbReference type="ARBA" id="ARBA00022833"/>
    </source>
</evidence>
<dbReference type="GO" id="GO:0003677">
    <property type="term" value="F:DNA binding"/>
    <property type="evidence" value="ECO:0007669"/>
    <property type="project" value="InterPro"/>
</dbReference>
<evidence type="ECO:0000256" key="5">
    <source>
        <dbReference type="ARBA" id="ARBA00023015"/>
    </source>
</evidence>